<organism evidence="9">
    <name type="scientific">mine drainage metagenome</name>
    <dbReference type="NCBI Taxonomy" id="410659"/>
    <lineage>
        <taxon>unclassified sequences</taxon>
        <taxon>metagenomes</taxon>
        <taxon>ecological metagenomes</taxon>
    </lineage>
</organism>
<evidence type="ECO:0000256" key="3">
    <source>
        <dbReference type="ARBA" id="ARBA00022448"/>
    </source>
</evidence>
<dbReference type="GO" id="GO:0005886">
    <property type="term" value="C:plasma membrane"/>
    <property type="evidence" value="ECO:0007669"/>
    <property type="project" value="InterPro"/>
</dbReference>
<dbReference type="EMBL" id="CABR01000089">
    <property type="protein sequence ID" value="CBI10558.1"/>
    <property type="molecule type" value="Genomic_DNA"/>
</dbReference>
<feature type="transmembrane region" description="Helical" evidence="8">
    <location>
        <begin position="221"/>
        <end position="247"/>
    </location>
</feature>
<evidence type="ECO:0000256" key="7">
    <source>
        <dbReference type="ARBA" id="ARBA00023136"/>
    </source>
</evidence>
<evidence type="ECO:0000256" key="8">
    <source>
        <dbReference type="SAM" id="Phobius"/>
    </source>
</evidence>
<keyword evidence="5 8" id="KW-0812">Transmembrane</keyword>
<feature type="transmembrane region" description="Helical" evidence="8">
    <location>
        <begin position="147"/>
        <end position="173"/>
    </location>
</feature>
<dbReference type="GO" id="GO:0012505">
    <property type="term" value="C:endomembrane system"/>
    <property type="evidence" value="ECO:0007669"/>
    <property type="project" value="UniProtKB-SubCell"/>
</dbReference>
<feature type="transmembrane region" description="Helical" evidence="8">
    <location>
        <begin position="293"/>
        <end position="320"/>
    </location>
</feature>
<evidence type="ECO:0000256" key="1">
    <source>
        <dbReference type="ARBA" id="ARBA00004127"/>
    </source>
</evidence>
<dbReference type="PANTHER" id="PTHR31611:SF0">
    <property type="entry name" value="HIGH-AFFINITY NICKEL TRANSPORT PROTEIN NIC1"/>
    <property type="match status" value="1"/>
</dbReference>
<feature type="transmembrane region" description="Helical" evidence="8">
    <location>
        <begin position="340"/>
        <end position="360"/>
    </location>
</feature>
<keyword evidence="6 8" id="KW-1133">Transmembrane helix</keyword>
<dbReference type="PANTHER" id="PTHR31611">
    <property type="entry name" value="HIGH-AFFINITY NICKEL TRANSPORT PROTEIN NIC1"/>
    <property type="match status" value="1"/>
</dbReference>
<gene>
    <name evidence="9" type="primary">nixA</name>
    <name evidence="9" type="ORF">CARN7_1341</name>
</gene>
<keyword evidence="3" id="KW-0813">Transport</keyword>
<keyword evidence="7 8" id="KW-0472">Membrane</keyword>
<dbReference type="AlphaFoldDB" id="E6QTI6"/>
<evidence type="ECO:0000313" key="9">
    <source>
        <dbReference type="EMBL" id="CBI10558.1"/>
    </source>
</evidence>
<protein>
    <submittedName>
        <fullName evidence="9">High-affinity nickel-transport protein nixA</fullName>
    </submittedName>
</protein>
<sequence>MPPELANDVRSGGRRLSDQCRHDAASAHAARHFSFSAAEWLRLGGFYGVILLMHLLGFGLFFYYSVRFPALFGLGFAAYMFGLRHAFDADHIAAVDDTVRYLLQKGQKPLGIGFFFSFGHSTVVFILALVIAFAANTVKQGLPELQHFGGLIGASVSGLFLWLIGILNFLLLLDILKVWRLAKTGQHSHAHLDELLAKRGLLNRLFGGRLQRFIQSSWQMYPLGLLFGLGFDTASEIALLAMTAGAASGNLPVGAVLSLPILFAAGMSLMDTTDGVLMVKAYHWAFVNPLRKIFYNLTTTSLSIAVAFVIGSIELLQVFIHLLHLHSTFYNYVGNLDFGVLGYVIVGIFLLVWGVSTLFWKLNRFDEMGVRGKAEVIPR</sequence>
<feature type="transmembrane region" description="Helical" evidence="8">
    <location>
        <begin position="253"/>
        <end position="272"/>
    </location>
</feature>
<evidence type="ECO:0000256" key="5">
    <source>
        <dbReference type="ARBA" id="ARBA00022692"/>
    </source>
</evidence>
<feature type="transmembrane region" description="Helical" evidence="8">
    <location>
        <begin position="110"/>
        <end position="135"/>
    </location>
</feature>
<dbReference type="InterPro" id="IPR004688">
    <property type="entry name" value="Ni/Co_transpt"/>
</dbReference>
<evidence type="ECO:0000256" key="2">
    <source>
        <dbReference type="ARBA" id="ARBA00010892"/>
    </source>
</evidence>
<comment type="similarity">
    <text evidence="2">Belongs to the NiCoT transporter (TC 2.A.52) family.</text>
</comment>
<comment type="caution">
    <text evidence="9">The sequence shown here is derived from an EMBL/GenBank/DDBJ whole genome shotgun (WGS) entry which is preliminary data.</text>
</comment>
<dbReference type="Pfam" id="PF03824">
    <property type="entry name" value="NicO"/>
    <property type="match status" value="1"/>
</dbReference>
<evidence type="ECO:0000256" key="6">
    <source>
        <dbReference type="ARBA" id="ARBA00022989"/>
    </source>
</evidence>
<accession>E6QTI6</accession>
<evidence type="ECO:0000256" key="4">
    <source>
        <dbReference type="ARBA" id="ARBA00022596"/>
    </source>
</evidence>
<dbReference type="GO" id="GO:0015099">
    <property type="term" value="F:nickel cation transmembrane transporter activity"/>
    <property type="evidence" value="ECO:0007669"/>
    <property type="project" value="InterPro"/>
</dbReference>
<keyword evidence="4" id="KW-0533">Nickel</keyword>
<reference evidence="9" key="1">
    <citation type="submission" date="2009-10" db="EMBL/GenBank/DDBJ databases">
        <title>Diversity of trophic interactions inside an arsenic-rich microbial ecosystem.</title>
        <authorList>
            <person name="Bertin P.N."/>
            <person name="Heinrich-Salmeron A."/>
            <person name="Pelletier E."/>
            <person name="Goulhen-Chollet F."/>
            <person name="Arsene-Ploetze F."/>
            <person name="Gallien S."/>
            <person name="Calteau A."/>
            <person name="Vallenet D."/>
            <person name="Casiot C."/>
            <person name="Chane-Woon-Ming B."/>
            <person name="Giloteaux L."/>
            <person name="Barakat M."/>
            <person name="Bonnefoy V."/>
            <person name="Bruneel O."/>
            <person name="Chandler M."/>
            <person name="Cleiss J."/>
            <person name="Duran R."/>
            <person name="Elbaz-Poulichet F."/>
            <person name="Fonknechten N."/>
            <person name="Lauga B."/>
            <person name="Mornico D."/>
            <person name="Ortet P."/>
            <person name="Schaeffer C."/>
            <person name="Siguier P."/>
            <person name="Alexander Thil Smith A."/>
            <person name="Van Dorsselaer A."/>
            <person name="Weissenbach J."/>
            <person name="Medigue C."/>
            <person name="Le Paslier D."/>
        </authorList>
    </citation>
    <scope>NUCLEOTIDE SEQUENCE</scope>
</reference>
<feature type="transmembrane region" description="Helical" evidence="8">
    <location>
        <begin position="70"/>
        <end position="87"/>
    </location>
</feature>
<feature type="transmembrane region" description="Helical" evidence="8">
    <location>
        <begin position="40"/>
        <end position="64"/>
    </location>
</feature>
<proteinExistence type="inferred from homology"/>
<dbReference type="InterPro" id="IPR011541">
    <property type="entry name" value="Ni/Co_transpt_high_affinity"/>
</dbReference>
<comment type="subcellular location">
    <subcellularLocation>
        <location evidence="1">Endomembrane system</location>
        <topology evidence="1">Multi-pass membrane protein</topology>
    </subcellularLocation>
</comment>
<dbReference type="NCBIfam" id="TIGR00802">
    <property type="entry name" value="nico"/>
    <property type="match status" value="1"/>
</dbReference>
<name>E6QTI6_9ZZZZ</name>